<dbReference type="SUPFAM" id="SSF49723">
    <property type="entry name" value="Lipase/lipooxygenase domain (PLAT/LH2 domain)"/>
    <property type="match status" value="1"/>
</dbReference>
<dbReference type="PROSITE" id="PS50095">
    <property type="entry name" value="PLAT"/>
    <property type="match status" value="1"/>
</dbReference>
<feature type="domain" description="PKD" evidence="10">
    <location>
        <begin position="672"/>
        <end position="734"/>
    </location>
</feature>
<comment type="subcellular location">
    <subcellularLocation>
        <location evidence="1">Membrane</location>
        <topology evidence="1">Multi-pass membrane protein</topology>
    </subcellularLocation>
</comment>
<dbReference type="InterPro" id="IPR000434">
    <property type="entry name" value="PC1"/>
</dbReference>
<dbReference type="InterPro" id="IPR035986">
    <property type="entry name" value="PKD_dom_sf"/>
</dbReference>
<feature type="compositionally biased region" description="Basic and acidic residues" evidence="8">
    <location>
        <begin position="2972"/>
        <end position="2983"/>
    </location>
</feature>
<feature type="domain" description="PKD" evidence="10">
    <location>
        <begin position="1188"/>
        <end position="1248"/>
    </location>
</feature>
<feature type="compositionally biased region" description="Basic and acidic residues" evidence="8">
    <location>
        <begin position="12"/>
        <end position="27"/>
    </location>
</feature>
<dbReference type="InterPro" id="IPR000203">
    <property type="entry name" value="GPS"/>
</dbReference>
<dbReference type="FunFam" id="2.60.60.20:FF:000022">
    <property type="entry name" value="Uncharacterized protein"/>
    <property type="match status" value="1"/>
</dbReference>
<evidence type="ECO:0000256" key="2">
    <source>
        <dbReference type="ARBA" id="ARBA00007200"/>
    </source>
</evidence>
<feature type="domain" description="WSC" evidence="12">
    <location>
        <begin position="156"/>
        <end position="250"/>
    </location>
</feature>
<evidence type="ECO:0000256" key="4">
    <source>
        <dbReference type="ARBA" id="ARBA00022737"/>
    </source>
</evidence>
<evidence type="ECO:0000313" key="14">
    <source>
        <dbReference type="Proteomes" id="UP000735302"/>
    </source>
</evidence>
<evidence type="ECO:0000259" key="11">
    <source>
        <dbReference type="PROSITE" id="PS50095"/>
    </source>
</evidence>
<keyword evidence="5 9" id="KW-1133">Transmembrane helix</keyword>
<dbReference type="InterPro" id="IPR036392">
    <property type="entry name" value="PLAT/LH2_dom_sf"/>
</dbReference>
<evidence type="ECO:0000256" key="3">
    <source>
        <dbReference type="ARBA" id="ARBA00022692"/>
    </source>
</evidence>
<dbReference type="EMBL" id="BLXT01007347">
    <property type="protein sequence ID" value="GFO38753.1"/>
    <property type="molecule type" value="Genomic_DNA"/>
</dbReference>
<evidence type="ECO:0000256" key="9">
    <source>
        <dbReference type="SAM" id="Phobius"/>
    </source>
</evidence>
<accession>A0AAV4D3Z3</accession>
<dbReference type="CDD" id="cd00146">
    <property type="entry name" value="PKD"/>
    <property type="match status" value="3"/>
</dbReference>
<evidence type="ECO:0000256" key="1">
    <source>
        <dbReference type="ARBA" id="ARBA00004141"/>
    </source>
</evidence>
<dbReference type="PANTHER" id="PTHR46730">
    <property type="entry name" value="POLYCYSTIN-1"/>
    <property type="match status" value="1"/>
</dbReference>
<dbReference type="PROSITE" id="PS50093">
    <property type="entry name" value="PKD"/>
    <property type="match status" value="4"/>
</dbReference>
<dbReference type="Pfam" id="PF01825">
    <property type="entry name" value="GPS"/>
    <property type="match status" value="1"/>
</dbReference>
<feature type="domain" description="PKD" evidence="10">
    <location>
        <begin position="913"/>
        <end position="983"/>
    </location>
</feature>
<dbReference type="InterPro" id="IPR000601">
    <property type="entry name" value="PKD_dom"/>
</dbReference>
<dbReference type="PROSITE" id="PS51212">
    <property type="entry name" value="WSC"/>
    <property type="match status" value="1"/>
</dbReference>
<dbReference type="InterPro" id="IPR042060">
    <property type="entry name" value="PLAT_polycystin1"/>
</dbReference>
<dbReference type="GO" id="GO:0006816">
    <property type="term" value="P:calcium ion transport"/>
    <property type="evidence" value="ECO:0007669"/>
    <property type="project" value="TreeGrafter"/>
</dbReference>
<dbReference type="Gene3D" id="2.60.40.10">
    <property type="entry name" value="Immunoglobulins"/>
    <property type="match status" value="4"/>
</dbReference>
<evidence type="ECO:0000256" key="5">
    <source>
        <dbReference type="ARBA" id="ARBA00022989"/>
    </source>
</evidence>
<protein>
    <submittedName>
        <fullName evidence="13">Polycystic kidney disease 1-related protein</fullName>
    </submittedName>
</protein>
<gene>
    <name evidence="13" type="ORF">PoB_006525800</name>
</gene>
<dbReference type="InterPro" id="IPR001024">
    <property type="entry name" value="PLAT/LH2_dom"/>
</dbReference>
<feature type="non-terminal residue" evidence="13">
    <location>
        <position position="3026"/>
    </location>
</feature>
<comment type="similarity">
    <text evidence="2">Belongs to the polycystin family.</text>
</comment>
<comment type="caution">
    <text evidence="13">The sequence shown here is derived from an EMBL/GenBank/DDBJ whole genome shotgun (WGS) entry which is preliminary data.</text>
</comment>
<feature type="transmembrane region" description="Helical" evidence="9">
    <location>
        <begin position="2740"/>
        <end position="2758"/>
    </location>
</feature>
<dbReference type="Pfam" id="PF01822">
    <property type="entry name" value="WSC"/>
    <property type="match status" value="1"/>
</dbReference>
<feature type="compositionally biased region" description="Low complexity" evidence="8">
    <location>
        <begin position="79"/>
        <end position="90"/>
    </location>
</feature>
<feature type="region of interest" description="Disordered" evidence="8">
    <location>
        <begin position="1"/>
        <end position="36"/>
    </location>
</feature>
<keyword evidence="14" id="KW-1185">Reference proteome</keyword>
<feature type="compositionally biased region" description="Polar residues" evidence="8">
    <location>
        <begin position="60"/>
        <end position="74"/>
    </location>
</feature>
<dbReference type="CDD" id="cd01752">
    <property type="entry name" value="PLAT_polycystin"/>
    <property type="match status" value="1"/>
</dbReference>
<dbReference type="InterPro" id="IPR022409">
    <property type="entry name" value="PKD/Chitinase_dom"/>
</dbReference>
<organism evidence="13 14">
    <name type="scientific">Plakobranchus ocellatus</name>
    <dbReference type="NCBI Taxonomy" id="259542"/>
    <lineage>
        <taxon>Eukaryota</taxon>
        <taxon>Metazoa</taxon>
        <taxon>Spiralia</taxon>
        <taxon>Lophotrochozoa</taxon>
        <taxon>Mollusca</taxon>
        <taxon>Gastropoda</taxon>
        <taxon>Heterobranchia</taxon>
        <taxon>Euthyneura</taxon>
        <taxon>Panpulmonata</taxon>
        <taxon>Sacoglossa</taxon>
        <taxon>Placobranchoidea</taxon>
        <taxon>Plakobranchidae</taxon>
        <taxon>Plakobranchus</taxon>
    </lineage>
</organism>
<dbReference type="GO" id="GO:0005886">
    <property type="term" value="C:plasma membrane"/>
    <property type="evidence" value="ECO:0007669"/>
    <property type="project" value="TreeGrafter"/>
</dbReference>
<reference evidence="13 14" key="1">
    <citation type="journal article" date="2021" name="Elife">
        <title>Chloroplast acquisition without the gene transfer in kleptoplastic sea slugs, Plakobranchus ocellatus.</title>
        <authorList>
            <person name="Maeda T."/>
            <person name="Takahashi S."/>
            <person name="Yoshida T."/>
            <person name="Shimamura S."/>
            <person name="Takaki Y."/>
            <person name="Nagai Y."/>
            <person name="Toyoda A."/>
            <person name="Suzuki Y."/>
            <person name="Arimoto A."/>
            <person name="Ishii H."/>
            <person name="Satoh N."/>
            <person name="Nishiyama T."/>
            <person name="Hasebe M."/>
            <person name="Maruyama T."/>
            <person name="Minagawa J."/>
            <person name="Obokata J."/>
            <person name="Shigenobu S."/>
        </authorList>
    </citation>
    <scope>NUCLEOTIDE SEQUENCE [LARGE SCALE GENOMIC DNA]</scope>
</reference>
<dbReference type="SMART" id="SM00303">
    <property type="entry name" value="GPS"/>
    <property type="match status" value="1"/>
</dbReference>
<dbReference type="Pfam" id="PF00801">
    <property type="entry name" value="PKD"/>
    <property type="match status" value="3"/>
</dbReference>
<proteinExistence type="inferred from homology"/>
<evidence type="ECO:0000256" key="7">
    <source>
        <dbReference type="PROSITE-ProRule" id="PRU00152"/>
    </source>
</evidence>
<feature type="transmembrane region" description="Helical" evidence="9">
    <location>
        <begin position="2532"/>
        <end position="2550"/>
    </location>
</feature>
<keyword evidence="4" id="KW-0677">Repeat</keyword>
<sequence>MKQRRMCWLGGRRTDDRMTERRTTDRKKGWRSADGSLEVPSKENLCRLKEVPYHRAANNGPVSASRQERNQQTFRLHHSQTSASTSASLSYGKKSKRGKVLSSNTVSAAYEGCFEETVRRRHFSISPGDYSPEITTTLTCRAACGTFDYQYAALAQAAYEGCFEETVRRRHFSISPGDYSPEITTTLTCRAACGTFDYQYAALAQGKFCFCGNSLPPTSAVSESLCDVECVAEPTQKCGGIKHVSVHTSSKMVAGLVLTSDAAGSVIPVATPVSIDVSVATGIDVIYQFDYDDGAGRTSSNVTDMLSRTYSIPGEYSIVVYANDVNQTFQDSVAATSVKVEAPPGVAEVQCDPVFATYEEGNECIYTVWSGTNMMVALTVGSFSYNFQVADPPLSLAGLAVPSKEALAGDASAQVYLLIGADFSVSGRVHGWELNVETLNSGTVTVAILKPACSDYCYGDNTCGSPSCFSSFSQSTQCTTGEQFCAQAAVCHSSCPTVSTRYESHSPLNGGSWEVVSTATLSASAPGYQYIPENTLVEIEPGYILGVQTGAGDAVLGRVTVGSDKPDVVYSGVQTFVVGDTFTSAGAVALTERHAIRAIASGGTKVHLPFVFTTAGNFTLTAQASSNVLSGSSPSVVTTVVRVEEGVNQAIITSPIYGTTGKPVLFEVEPHTGNNVRYNWTLSDGEDYLESSHQILSHTFAVRGTYQINVTVYNSVSFKSNTTDVIVEDEVLGLALTTEPTALGTAAVLNVSFSSGSDYVCTWDYGDGSTPENTDDEELTGLGFKKPHLYLSAATYTVTLTCANNVSSQTTTATAHVQELITNLRMTNEGANKGDDFYLRWEAYDTNKWQSDLQSGRPVSQIPLNLTASNLVSSETVTIDFQILTVIVNPTFSSPIVNASSGDSITFTADMDAGSDVTIAVDFRDGTSQSHVQTPGMEWSGPVTFTHEYHNGGTFDVQATFTNAEGSYPRTHTVTVLVSVNSIVCELPDFALYHPPAEANLTFIGEALPTDPELTINWGEVQSRTLQRTLALNTSYPHKFGDTGTFHVVATIKNLMATKVCNKSITIVEKLVDPHFQNAFSKAAVGLPFEVSFCLHRGPSLDECSLTFDFGDGTSRTVQRAGAGQDGCDRELVTYTTKTPKTITVTAVTQLEDASASITVDVIDGFQDSDISVADPAVVNFGSATDFDITYVGTSLPEPGSVSISIDFGDGSTADSGPHAFPISSRGDSKRISHTYTYDNTFTAQVTVFSDCCSVTRNVTAGVYRSFLNLDADLYYIADIPPNQITYGLEGKSLLYPTNKAVHFNMTDDNNAFASTYDITVDVGGNTILTCTKTTPEFSLLLNDSGVHTIDVQATNPADTANMPTKVITMYELIEGFQVQEGNTKVKMNEEKLFNISFSKLGTDTCLYVDFGDGMQHIYSDNWLDCTEPAYSLVNPSNKYALTGLSQISHAYSSEQYWEVTMLAKNDHSSTTQVIGFSISGLDCSKPTVSISNRHLYFTNPQVFKKSDVIRVRGLSEISCADNYQNTKSWRIEEMDPQQDTVIGPVSLTSVDISKAELNLPSRFLNLGLYRVYYKMEMDGSYGANKFEAEAYTYIKVEASNLIGIMLEGGVSEVERGQTQTLTLAPLDRSLDPDVDPSVAQGITVDSWICHEEDDDTTNCAGAGFTGTGDTQTLNVAGLTLDKTYKIAATLKKDEREIVTEVYLKVVSGVPPSTYIIPAEGSVFYQLSDGFKILQSSRLALDCICEDCPASENPTYYWEVFTQDYRWVGGWRQLNDEDMDERVFGISSKQISIQSTLFEIFNSPSMKVACTLTTSTGVGKVSTRLTVNAPPTPGTCSVSPRDRTITTETAWTLYVEGWSDVDGLDEFQFFIHTGDDTVDKQITSLQTSDGTFSLPASLSEGPDYNNFEQEIILKVRDTLEATSTVSCGMVVVRPMPVKDIRALARDIIDNQLHDLKRMFAEGDQKTCSERSTNIVSLLNSDKYAGQRVPSNYANSMYGEIDQDRPAYLQENPELIQVEIEYKMETERNDRALVRKELIVDMTSLEARSVIAIQQVSSFFAEAVVFGDEIDQESQEIVMNALGNMTQFLIDPDNIENVPSEDLEVAMENGIAAIGGIMDAAGSNGFFGTLSELEAATKDDDWAVYDTAIESIGENDDLNAAGTYEEALKIHTANIHRQRQARTAELVRNKIIATLDRQAQCFSRYSVPGQILNMNTRKMKVVMEKTDAKTLKGKSLSPPNSNGGVVLPDTTLFSSINADEPVVVSVSQSTNHPLKYSTIAQGIAPESNFISINIYNDDNTKIPINNLAEPVKVVIPRDANMELPEYISMDPIIPSWTNLMNVVVELNRTQSAVFLDFKNLEGRQFLLVVKKGKVAYISKDSEIDSCDSVYLMPPSMTTGLEDDGFRYRFSLSNEDLGDFTGKLYVGIRELNSTEYDMDISRGCASVTRYDNGTNYFQGNFELRQYVSQCLALSDSQADWSTQGCRVGRETEPSATTCYCTHLTTFAGGWVVVPNTIDWSYVFANADFLSNPTIYITVIVTAVLYFIAAGYARYNDKKMAEQLGIAPLADNDPRDKYFYEIIVCTGMRRNAGTNSQVCFILSGEDDETDVRAFTDSKRKIFRRGQIDGFLMAVPRPLGYLNFMRVWHDNSGKGKFGSWYLNYVVVRDVQSDTKHVFVANRWLAVEEDDGQVDRVLPVAGKEQLADFSYQFGERSRKDLADGHLWFSVVARPPQSRFTCLQRVSCCLCLLYVTMLTNAMFYNTTGKEEGSNAFTFGPFSVSPEQITIGVISNLIVFPVNFLLIFLFRKSRPHHKRPSRIDRAIKEVHDSNKQTSINDVKPEVNSIFSVSKTPTIPNDPHRPDSAASRPATAMSGDSGQGLTAKKKKKFELPWYFTIIAWILLWIVTLGALAMVIFYGISFKDETCKKWISSMLVSFFMSVFITQPIKVFLFAIILSIIIKNPGEEKDEEEDDEELPHVDPDNELLHGGDVGYGAARPRKVGYKPPNPDVLEKLRQRRIKEIKMWGIVRE</sequence>
<evidence type="ECO:0000259" key="12">
    <source>
        <dbReference type="PROSITE" id="PS51212"/>
    </source>
</evidence>
<name>A0AAV4D3Z3_9GAST</name>
<dbReference type="GO" id="GO:0005261">
    <property type="term" value="F:monoatomic cation channel activity"/>
    <property type="evidence" value="ECO:0007669"/>
    <property type="project" value="TreeGrafter"/>
</dbReference>
<evidence type="ECO:0000256" key="6">
    <source>
        <dbReference type="ARBA" id="ARBA00023136"/>
    </source>
</evidence>
<feature type="domain" description="PLAT" evidence="11">
    <location>
        <begin position="2575"/>
        <end position="2694"/>
    </location>
</feature>
<dbReference type="InterPro" id="IPR013783">
    <property type="entry name" value="Ig-like_fold"/>
</dbReference>
<dbReference type="SUPFAM" id="SSF49299">
    <property type="entry name" value="PKD domain"/>
    <property type="match status" value="3"/>
</dbReference>
<feature type="region of interest" description="Disordered" evidence="8">
    <location>
        <begin position="2848"/>
        <end position="2876"/>
    </location>
</feature>
<evidence type="ECO:0000259" key="10">
    <source>
        <dbReference type="PROSITE" id="PS50093"/>
    </source>
</evidence>
<dbReference type="PANTHER" id="PTHR46730:SF1">
    <property type="entry name" value="PLAT DOMAIN-CONTAINING PROTEIN"/>
    <property type="match status" value="1"/>
</dbReference>
<feature type="region of interest" description="Disordered" evidence="8">
    <location>
        <begin position="2963"/>
        <end position="2984"/>
    </location>
</feature>
<comment type="caution">
    <text evidence="7">Lacks conserved residue(s) required for the propagation of feature annotation.</text>
</comment>
<dbReference type="PRINTS" id="PR00500">
    <property type="entry name" value="POLYCYSTIN1"/>
</dbReference>
<dbReference type="InterPro" id="IPR002889">
    <property type="entry name" value="WSC_carb-bd"/>
</dbReference>
<feature type="transmembrane region" description="Helical" evidence="9">
    <location>
        <begin position="2889"/>
        <end position="2913"/>
    </location>
</feature>
<dbReference type="Gene3D" id="2.60.220.50">
    <property type="match status" value="1"/>
</dbReference>
<dbReference type="Gene3D" id="2.60.60.20">
    <property type="entry name" value="PLAT/LH2 domain"/>
    <property type="match status" value="1"/>
</dbReference>
<dbReference type="SMART" id="SM00308">
    <property type="entry name" value="LH2"/>
    <property type="match status" value="1"/>
</dbReference>
<evidence type="ECO:0000256" key="8">
    <source>
        <dbReference type="SAM" id="MobiDB-lite"/>
    </source>
</evidence>
<dbReference type="GO" id="GO:0005929">
    <property type="term" value="C:cilium"/>
    <property type="evidence" value="ECO:0007669"/>
    <property type="project" value="UniProtKB-ARBA"/>
</dbReference>
<dbReference type="InterPro" id="IPR046338">
    <property type="entry name" value="GAIN_dom_sf"/>
</dbReference>
<dbReference type="SMART" id="SM00321">
    <property type="entry name" value="WSC"/>
    <property type="match status" value="1"/>
</dbReference>
<keyword evidence="6 9" id="KW-0472">Membrane</keyword>
<dbReference type="Proteomes" id="UP000735302">
    <property type="component" value="Unassembled WGS sequence"/>
</dbReference>
<dbReference type="InterPro" id="IPR002859">
    <property type="entry name" value="PKD/REJ-like"/>
</dbReference>
<feature type="transmembrane region" description="Helical" evidence="9">
    <location>
        <begin position="2782"/>
        <end position="2803"/>
    </location>
</feature>
<dbReference type="Pfam" id="PF02010">
    <property type="entry name" value="REJ"/>
    <property type="match status" value="1"/>
</dbReference>
<dbReference type="SMART" id="SM00089">
    <property type="entry name" value="PKD"/>
    <property type="match status" value="5"/>
</dbReference>
<feature type="domain" description="PKD" evidence="10">
    <location>
        <begin position="754"/>
        <end position="824"/>
    </location>
</feature>
<keyword evidence="3 9" id="KW-0812">Transmembrane</keyword>
<evidence type="ECO:0000313" key="13">
    <source>
        <dbReference type="EMBL" id="GFO38753.1"/>
    </source>
</evidence>
<feature type="region of interest" description="Disordered" evidence="8">
    <location>
        <begin position="56"/>
        <end position="90"/>
    </location>
</feature>
<feature type="transmembrane region" description="Helical" evidence="9">
    <location>
        <begin position="2933"/>
        <end position="2956"/>
    </location>
</feature>
<dbReference type="Pfam" id="PF01477">
    <property type="entry name" value="PLAT"/>
    <property type="match status" value="1"/>
</dbReference>